<evidence type="ECO:0000313" key="2">
    <source>
        <dbReference type="EMBL" id="CAL5220716.1"/>
    </source>
</evidence>
<reference evidence="2 3" key="1">
    <citation type="submission" date="2024-06" db="EMBL/GenBank/DDBJ databases">
        <authorList>
            <person name="Kraege A."/>
            <person name="Thomma B."/>
        </authorList>
    </citation>
    <scope>NUCLEOTIDE SEQUENCE [LARGE SCALE GENOMIC DNA]</scope>
</reference>
<feature type="compositionally biased region" description="Polar residues" evidence="1">
    <location>
        <begin position="142"/>
        <end position="155"/>
    </location>
</feature>
<dbReference type="Proteomes" id="UP001497392">
    <property type="component" value="Unassembled WGS sequence"/>
</dbReference>
<sequence length="305" mass="33311">MAGRSELTASGRLAMMRRSVRKRLARVLTTYSWAASLRKPQDLRSMTPADQAPTSLARRGIGQQLLSRAGYSSQECTVEGEFMGDLPTQNASQQAAGGVGNADACLIFIRPPPGDREPLRMPKNFHIGEDRIHISRPGQRPATHTQPLTADSQVVTHREGPRTIRTRQRVQRAARRAAAAEPRASRPAPAAGPPDAALLQGLPFRSHLHPQPGPSVGSLLQGLQLPVLRLQIVGFPAHIARQPGLGPRLYAAQPHDFAAQPLPQHIYAALQAIDEAETQRQQTVGNIWGRLGEDRDIKFWGNERG</sequence>
<comment type="caution">
    <text evidence="2">The sequence shown here is derived from an EMBL/GenBank/DDBJ whole genome shotgun (WGS) entry which is preliminary data.</text>
</comment>
<accession>A0ABP1FP65</accession>
<evidence type="ECO:0000313" key="3">
    <source>
        <dbReference type="Proteomes" id="UP001497392"/>
    </source>
</evidence>
<organism evidence="2 3">
    <name type="scientific">Coccomyxa viridis</name>
    <dbReference type="NCBI Taxonomy" id="1274662"/>
    <lineage>
        <taxon>Eukaryota</taxon>
        <taxon>Viridiplantae</taxon>
        <taxon>Chlorophyta</taxon>
        <taxon>core chlorophytes</taxon>
        <taxon>Trebouxiophyceae</taxon>
        <taxon>Trebouxiophyceae incertae sedis</taxon>
        <taxon>Coccomyxaceae</taxon>
        <taxon>Coccomyxa</taxon>
    </lineage>
</organism>
<name>A0ABP1FP65_9CHLO</name>
<gene>
    <name evidence="2" type="primary">g2772</name>
    <name evidence="2" type="ORF">VP750_LOCUS2375</name>
</gene>
<dbReference type="EMBL" id="CAXHTA020000004">
    <property type="protein sequence ID" value="CAL5220716.1"/>
    <property type="molecule type" value="Genomic_DNA"/>
</dbReference>
<proteinExistence type="predicted"/>
<feature type="region of interest" description="Disordered" evidence="1">
    <location>
        <begin position="135"/>
        <end position="160"/>
    </location>
</feature>
<feature type="compositionally biased region" description="Low complexity" evidence="1">
    <location>
        <begin position="176"/>
        <end position="197"/>
    </location>
</feature>
<protein>
    <submittedName>
        <fullName evidence="2">G2772 protein</fullName>
    </submittedName>
</protein>
<evidence type="ECO:0000256" key="1">
    <source>
        <dbReference type="SAM" id="MobiDB-lite"/>
    </source>
</evidence>
<feature type="region of interest" description="Disordered" evidence="1">
    <location>
        <begin position="172"/>
        <end position="198"/>
    </location>
</feature>
<keyword evidence="3" id="KW-1185">Reference proteome</keyword>